<gene>
    <name evidence="1" type="ORF">K488DRAFT_86516</name>
</gene>
<proteinExistence type="predicted"/>
<protein>
    <submittedName>
        <fullName evidence="1">Uncharacterized protein</fullName>
    </submittedName>
</protein>
<keyword evidence="2" id="KW-1185">Reference proteome</keyword>
<evidence type="ECO:0000313" key="2">
    <source>
        <dbReference type="Proteomes" id="UP000814128"/>
    </source>
</evidence>
<organism evidence="1 2">
    <name type="scientific">Vararia minispora EC-137</name>
    <dbReference type="NCBI Taxonomy" id="1314806"/>
    <lineage>
        <taxon>Eukaryota</taxon>
        <taxon>Fungi</taxon>
        <taxon>Dikarya</taxon>
        <taxon>Basidiomycota</taxon>
        <taxon>Agaricomycotina</taxon>
        <taxon>Agaricomycetes</taxon>
        <taxon>Russulales</taxon>
        <taxon>Lachnocladiaceae</taxon>
        <taxon>Vararia</taxon>
    </lineage>
</organism>
<accession>A0ACB8QK65</accession>
<reference evidence="1" key="2">
    <citation type="journal article" date="2022" name="New Phytol.">
        <title>Evolutionary transition to the ectomycorrhizal habit in the genomes of a hyperdiverse lineage of mushroom-forming fungi.</title>
        <authorList>
            <person name="Looney B."/>
            <person name="Miyauchi S."/>
            <person name="Morin E."/>
            <person name="Drula E."/>
            <person name="Courty P.E."/>
            <person name="Kohler A."/>
            <person name="Kuo A."/>
            <person name="LaButti K."/>
            <person name="Pangilinan J."/>
            <person name="Lipzen A."/>
            <person name="Riley R."/>
            <person name="Andreopoulos W."/>
            <person name="He G."/>
            <person name="Johnson J."/>
            <person name="Nolan M."/>
            <person name="Tritt A."/>
            <person name="Barry K.W."/>
            <person name="Grigoriev I.V."/>
            <person name="Nagy L.G."/>
            <person name="Hibbett D."/>
            <person name="Henrissat B."/>
            <person name="Matheny P.B."/>
            <person name="Labbe J."/>
            <person name="Martin F.M."/>
        </authorList>
    </citation>
    <scope>NUCLEOTIDE SEQUENCE</scope>
    <source>
        <strain evidence="1">EC-137</strain>
    </source>
</reference>
<name>A0ACB8QK65_9AGAM</name>
<comment type="caution">
    <text evidence="1">The sequence shown here is derived from an EMBL/GenBank/DDBJ whole genome shotgun (WGS) entry which is preliminary data.</text>
</comment>
<dbReference type="EMBL" id="MU273569">
    <property type="protein sequence ID" value="KAI0031726.1"/>
    <property type="molecule type" value="Genomic_DNA"/>
</dbReference>
<dbReference type="Proteomes" id="UP000814128">
    <property type="component" value="Unassembled WGS sequence"/>
</dbReference>
<sequence length="119" mass="13367">MSRAQYQALPTDDESTDSLLITEEADDSRRLHALTAADPRFNPPTPAAWKRVALVAFVVFMFFLTFYLRPIPRSDQAHYAKVKKGAEYEKLYGKYSGPKAGKIPMPGEGPIIPDKPARR</sequence>
<evidence type="ECO:0000313" key="1">
    <source>
        <dbReference type="EMBL" id="KAI0031726.1"/>
    </source>
</evidence>
<reference evidence="1" key="1">
    <citation type="submission" date="2021-02" db="EMBL/GenBank/DDBJ databases">
        <authorList>
            <consortium name="DOE Joint Genome Institute"/>
            <person name="Ahrendt S."/>
            <person name="Looney B.P."/>
            <person name="Miyauchi S."/>
            <person name="Morin E."/>
            <person name="Drula E."/>
            <person name="Courty P.E."/>
            <person name="Chicoki N."/>
            <person name="Fauchery L."/>
            <person name="Kohler A."/>
            <person name="Kuo A."/>
            <person name="Labutti K."/>
            <person name="Pangilinan J."/>
            <person name="Lipzen A."/>
            <person name="Riley R."/>
            <person name="Andreopoulos W."/>
            <person name="He G."/>
            <person name="Johnson J."/>
            <person name="Barry K.W."/>
            <person name="Grigoriev I.V."/>
            <person name="Nagy L."/>
            <person name="Hibbett D."/>
            <person name="Henrissat B."/>
            <person name="Matheny P.B."/>
            <person name="Labbe J."/>
            <person name="Martin F."/>
        </authorList>
    </citation>
    <scope>NUCLEOTIDE SEQUENCE</scope>
    <source>
        <strain evidence="1">EC-137</strain>
    </source>
</reference>